<dbReference type="InterPro" id="IPR007588">
    <property type="entry name" value="Znf_FLYWCH"/>
</dbReference>
<name>A0ABQ9G3G4_9NEOP</name>
<dbReference type="EMBL" id="JARBHB010000016">
    <property type="protein sequence ID" value="KAJ8866612.1"/>
    <property type="molecule type" value="Genomic_DNA"/>
</dbReference>
<evidence type="ECO:0000259" key="4">
    <source>
        <dbReference type="Pfam" id="PF04500"/>
    </source>
</evidence>
<dbReference type="PANTHER" id="PTHR31665:SF0">
    <property type="entry name" value="FLYWCH FAMILY MEMBER 2"/>
    <property type="match status" value="1"/>
</dbReference>
<sequence length="739" mass="86796">MRVMVVVVVDDLAGAMVAIRSCFVDRRLYQFVQSYQGYPQQIFNDYLFKTEKKRKDCQFWQCVNCPKNKRALNTFKERKKSEALFVRVLKFATSSRGNPQLIYDGYVFKSECVRTSIGSRKFWRCIYCNKTKCHARVVTDGDLLEIRNLEHNHEPHTKIIKRKEMWEHLFQQARCARFEINPRSSTFSTSYVPSEHGSGEDIQPLHASTGLYQFVRSYQGYPQLIFNDYLFKTEKKRKDRQFWQCVNCPKTKCRARVVTGKGHFEVRCADHNHGPHTELIRKKIMPVDGGSHVHTTHRIWETTTNHSEGELTVCLTCAECTKHHNCRASVLKFATSSRGNPQLIYDGYVFKSECVRTSIGSRKFWRCIYCNKTKCHARVVTDGDLLEIRNLEHNHEPHTKIIERKEMWEHLFQHFHKEILPFHLHHVVHHELHPEASAPSKLVFTRSIREYLYLWVGPDPWEHSLGYVPRHIRSINASVSEKSDMRQAVTQTSSRSWRPVEPGKWSTLLHEGEGVGRKSRENETACLNARQSECYIPTDATHECCFAGMVTFLLSHKGNPQLILNNYIFKNVTLGNVGSRQTWRCIFCNKTRCRARIITDGNAYEVRCSEHNHEPHTEIIQRKQILNAVRQHLDNFSTIQFVRSPRGNPQLIFKKFLFNAEYYRCGRQFWRCIYCDKTKCRARVVTDKNQLEVRHEGHNHEPHTEIIEKKLRLEMLYQQISWFVVSVDFFHFVPSPRGN</sequence>
<dbReference type="Gene3D" id="2.20.25.240">
    <property type="match status" value="5"/>
</dbReference>
<dbReference type="Proteomes" id="UP001159363">
    <property type="component" value="Chromosome 15"/>
</dbReference>
<evidence type="ECO:0000256" key="2">
    <source>
        <dbReference type="ARBA" id="ARBA00022771"/>
    </source>
</evidence>
<feature type="domain" description="FLYWCH-type" evidence="4">
    <location>
        <begin position="91"/>
        <end position="153"/>
    </location>
</feature>
<evidence type="ECO:0000256" key="3">
    <source>
        <dbReference type="ARBA" id="ARBA00022833"/>
    </source>
</evidence>
<feature type="domain" description="FLYWCH-type" evidence="4">
    <location>
        <begin position="333"/>
        <end position="395"/>
    </location>
</feature>
<keyword evidence="3" id="KW-0862">Zinc</keyword>
<evidence type="ECO:0000256" key="1">
    <source>
        <dbReference type="ARBA" id="ARBA00022723"/>
    </source>
</evidence>
<accession>A0ABQ9G3G4</accession>
<evidence type="ECO:0000313" key="6">
    <source>
        <dbReference type="Proteomes" id="UP001159363"/>
    </source>
</evidence>
<organism evidence="5 6">
    <name type="scientific">Dryococelus australis</name>
    <dbReference type="NCBI Taxonomy" id="614101"/>
    <lineage>
        <taxon>Eukaryota</taxon>
        <taxon>Metazoa</taxon>
        <taxon>Ecdysozoa</taxon>
        <taxon>Arthropoda</taxon>
        <taxon>Hexapoda</taxon>
        <taxon>Insecta</taxon>
        <taxon>Pterygota</taxon>
        <taxon>Neoptera</taxon>
        <taxon>Polyneoptera</taxon>
        <taxon>Phasmatodea</taxon>
        <taxon>Verophasmatodea</taxon>
        <taxon>Anareolatae</taxon>
        <taxon>Phasmatidae</taxon>
        <taxon>Eurycanthinae</taxon>
        <taxon>Dryococelus</taxon>
    </lineage>
</organism>
<proteinExistence type="predicted"/>
<feature type="domain" description="FLYWCH-type" evidence="4">
    <location>
        <begin position="641"/>
        <end position="700"/>
    </location>
</feature>
<dbReference type="Pfam" id="PF04500">
    <property type="entry name" value="FLYWCH"/>
    <property type="match status" value="5"/>
</dbReference>
<feature type="domain" description="FLYWCH-type" evidence="4">
    <location>
        <begin position="214"/>
        <end position="273"/>
    </location>
</feature>
<keyword evidence="1" id="KW-0479">Metal-binding</keyword>
<keyword evidence="2" id="KW-0863">Zinc-finger</keyword>
<evidence type="ECO:0000313" key="5">
    <source>
        <dbReference type="EMBL" id="KAJ8866612.1"/>
    </source>
</evidence>
<dbReference type="InterPro" id="IPR040312">
    <property type="entry name" value="FWCH1/FWCH2"/>
</dbReference>
<comment type="caution">
    <text evidence="5">The sequence shown here is derived from an EMBL/GenBank/DDBJ whole genome shotgun (WGS) entry which is preliminary data.</text>
</comment>
<keyword evidence="6" id="KW-1185">Reference proteome</keyword>
<gene>
    <name evidence="5" type="ORF">PR048_032472</name>
</gene>
<protein>
    <recommendedName>
        <fullName evidence="4">FLYWCH-type domain-containing protein</fullName>
    </recommendedName>
</protein>
<reference evidence="5 6" key="1">
    <citation type="submission" date="2023-02" db="EMBL/GenBank/DDBJ databases">
        <title>LHISI_Scaffold_Assembly.</title>
        <authorList>
            <person name="Stuart O.P."/>
            <person name="Cleave R."/>
            <person name="Magrath M.J.L."/>
            <person name="Mikheyev A.S."/>
        </authorList>
    </citation>
    <scope>NUCLEOTIDE SEQUENCE [LARGE SCALE GENOMIC DNA]</scope>
    <source>
        <strain evidence="5">Daus_M_001</strain>
        <tissue evidence="5">Leg muscle</tissue>
    </source>
</reference>
<feature type="domain" description="FLYWCH-type" evidence="4">
    <location>
        <begin position="552"/>
        <end position="613"/>
    </location>
</feature>
<dbReference type="PANTHER" id="PTHR31665">
    <property type="entry name" value="FLYWCH FAMILY MEMBER 2-RELATED"/>
    <property type="match status" value="1"/>
</dbReference>